<reference evidence="1 2" key="2">
    <citation type="journal article" date="2009" name="Proc. Natl. Acad. Sci. U.S.A.">
        <title>On the chimeric nature, thermophilic origin, and phylogenetic placement of the Thermotogales.</title>
        <authorList>
            <person name="Zhaxybayeva O."/>
            <person name="Swithers K.S."/>
            <person name="Lapierre P."/>
            <person name="Fournier G.P."/>
            <person name="Bickhart D.M."/>
            <person name="DeBoy R.T."/>
            <person name="Nelson K.E."/>
            <person name="Nesbo C.L."/>
            <person name="Doolittle W.F."/>
            <person name="Gogarten J.P."/>
            <person name="Noll K.M."/>
        </authorList>
    </citation>
    <scope>NUCLEOTIDE SEQUENCE [LARGE SCALE GENOMIC DNA]</scope>
    <source>
        <strain evidence="2">ATCC 35602 / DSM 5306 / Rt17-B1</strain>
    </source>
</reference>
<name>A7HL53_FERNB</name>
<dbReference type="OrthoDB" id="37812at2"/>
<sequence>MRIEGLGGIGVNPYVYQNASVKRSEANPQIQQAQAQVQQSSDMMLKLLEFAFYKQNAMNLKLVRIAGELYQGKNFDALA</sequence>
<proteinExistence type="predicted"/>
<keyword evidence="2" id="KW-1185">Reference proteome</keyword>
<evidence type="ECO:0000313" key="1">
    <source>
        <dbReference type="EMBL" id="ABS60636.1"/>
    </source>
</evidence>
<dbReference type="Proteomes" id="UP000002415">
    <property type="component" value="Chromosome"/>
</dbReference>
<dbReference type="EMBL" id="CP000771">
    <property type="protein sequence ID" value="ABS60636.1"/>
    <property type="molecule type" value="Genomic_DNA"/>
</dbReference>
<evidence type="ECO:0000313" key="2">
    <source>
        <dbReference type="Proteomes" id="UP000002415"/>
    </source>
</evidence>
<dbReference type="STRING" id="381764.Fnod_0783"/>
<dbReference type="AlphaFoldDB" id="A7HL53"/>
<accession>A7HL53</accession>
<gene>
    <name evidence="1" type="ordered locus">Fnod_0783</name>
</gene>
<organism evidence="1 2">
    <name type="scientific">Fervidobacterium nodosum (strain ATCC 35602 / DSM 5306 / Rt17-B1)</name>
    <dbReference type="NCBI Taxonomy" id="381764"/>
    <lineage>
        <taxon>Bacteria</taxon>
        <taxon>Thermotogati</taxon>
        <taxon>Thermotogota</taxon>
        <taxon>Thermotogae</taxon>
        <taxon>Thermotogales</taxon>
        <taxon>Fervidobacteriaceae</taxon>
        <taxon>Fervidobacterium</taxon>
    </lineage>
</organism>
<dbReference type="KEGG" id="fno:Fnod_0783"/>
<dbReference type="eggNOG" id="ENOG5033BZH">
    <property type="taxonomic scope" value="Bacteria"/>
</dbReference>
<reference evidence="1 2" key="1">
    <citation type="submission" date="2007-07" db="EMBL/GenBank/DDBJ databases">
        <title>Complete sequence of Fervidobacterium nodosum Rt17-B1.</title>
        <authorList>
            <consortium name="US DOE Joint Genome Institute"/>
            <person name="Copeland A."/>
            <person name="Lucas S."/>
            <person name="Lapidus A."/>
            <person name="Barry K."/>
            <person name="Glavina del Rio T."/>
            <person name="Dalin E."/>
            <person name="Tice H."/>
            <person name="Pitluck S."/>
            <person name="Saunders E."/>
            <person name="Brettin T."/>
            <person name="Bruce D."/>
            <person name="Detter J.C."/>
            <person name="Han C."/>
            <person name="Schmutz J."/>
            <person name="Larimer F."/>
            <person name="Land M."/>
            <person name="Hauser L."/>
            <person name="Kyrpides N."/>
            <person name="Mikhailova N."/>
            <person name="Nelson K."/>
            <person name="Gogarten J.P."/>
            <person name="Noll K."/>
            <person name="Richardson P."/>
        </authorList>
    </citation>
    <scope>NUCLEOTIDE SEQUENCE [LARGE SCALE GENOMIC DNA]</scope>
    <source>
        <strain evidence="2">ATCC 35602 / DSM 5306 / Rt17-B1</strain>
    </source>
</reference>
<protein>
    <submittedName>
        <fullName evidence="1">Uncharacterized protein</fullName>
    </submittedName>
</protein>
<dbReference type="HOGENOM" id="CLU_195925_0_0_0"/>
<dbReference type="RefSeq" id="WP_011993953.1">
    <property type="nucleotide sequence ID" value="NC_009718.1"/>
</dbReference>